<dbReference type="SUPFAM" id="SSF161098">
    <property type="entry name" value="MetI-like"/>
    <property type="match status" value="1"/>
</dbReference>
<dbReference type="Gene3D" id="1.10.3720.10">
    <property type="entry name" value="MetI-like"/>
    <property type="match status" value="1"/>
</dbReference>
<feature type="transmembrane region" description="Helical" evidence="7">
    <location>
        <begin position="228"/>
        <end position="249"/>
    </location>
</feature>
<dbReference type="InterPro" id="IPR050366">
    <property type="entry name" value="BP-dependent_transpt_permease"/>
</dbReference>
<evidence type="ECO:0000313" key="10">
    <source>
        <dbReference type="Proteomes" id="UP000823915"/>
    </source>
</evidence>
<organism evidence="9 10">
    <name type="scientific">Candidatus Acutalibacter pullistercoris</name>
    <dbReference type="NCBI Taxonomy" id="2838418"/>
    <lineage>
        <taxon>Bacteria</taxon>
        <taxon>Bacillati</taxon>
        <taxon>Bacillota</taxon>
        <taxon>Clostridia</taxon>
        <taxon>Eubacteriales</taxon>
        <taxon>Acutalibacteraceae</taxon>
        <taxon>Acutalibacter</taxon>
    </lineage>
</organism>
<dbReference type="CDD" id="cd06261">
    <property type="entry name" value="TM_PBP2"/>
    <property type="match status" value="1"/>
</dbReference>
<dbReference type="InterPro" id="IPR035906">
    <property type="entry name" value="MetI-like_sf"/>
</dbReference>
<protein>
    <submittedName>
        <fullName evidence="9">ABC transporter permease</fullName>
    </submittedName>
</protein>
<evidence type="ECO:0000313" key="9">
    <source>
        <dbReference type="EMBL" id="HIY26588.1"/>
    </source>
</evidence>
<evidence type="ECO:0000259" key="8">
    <source>
        <dbReference type="PROSITE" id="PS50928"/>
    </source>
</evidence>
<dbReference type="PANTHER" id="PTHR43386:SF22">
    <property type="entry name" value="OLIGOPEPTIDE TRANSPORT SYSTEM PERMEASE PROTEIN OPPC"/>
    <property type="match status" value="1"/>
</dbReference>
<feature type="transmembrane region" description="Helical" evidence="7">
    <location>
        <begin position="42"/>
        <end position="63"/>
    </location>
</feature>
<dbReference type="PANTHER" id="PTHR43386">
    <property type="entry name" value="OLIGOPEPTIDE TRANSPORT SYSTEM PERMEASE PROTEIN APPC"/>
    <property type="match status" value="1"/>
</dbReference>
<dbReference type="InterPro" id="IPR000515">
    <property type="entry name" value="MetI-like"/>
</dbReference>
<evidence type="ECO:0000256" key="7">
    <source>
        <dbReference type="RuleBase" id="RU363032"/>
    </source>
</evidence>
<name>A0A9D2BZW7_9FIRM</name>
<comment type="caution">
    <text evidence="9">The sequence shown here is derived from an EMBL/GenBank/DDBJ whole genome shotgun (WGS) entry which is preliminary data.</text>
</comment>
<dbReference type="EMBL" id="DXDU01000091">
    <property type="protein sequence ID" value="HIY26588.1"/>
    <property type="molecule type" value="Genomic_DNA"/>
</dbReference>
<dbReference type="Proteomes" id="UP000823915">
    <property type="component" value="Unassembled WGS sequence"/>
</dbReference>
<evidence type="ECO:0000256" key="5">
    <source>
        <dbReference type="ARBA" id="ARBA00022989"/>
    </source>
</evidence>
<keyword evidence="2 7" id="KW-0813">Transport</keyword>
<sequence length="317" mass="34941">MEKIDKSRFGWVGADPERRESISRPSITFWRDAMGRLAKNKVAMVCLIIILLIILSCIIVPFFSPFTMREQHLQELNQGFFTPCTDPDFEGTGAMHVFGTDRLGRDLLTRAFEGGRVSLLIAFAAVGVNLIIGMIYGGVSGYFGGMVDNIMMRIVEVVNGIPYMIVVVLLMMVLPKGIFTMVVAYATVGWTGMARLVRGQCLSLKNQEFVVAAEAMGAKPARIIRKHLLPNTLSVIIINVTLQVPSAIFTEAFLSYIGLGVPVPQPSWGMLAQEGASMFTQHPSQLWIPAIAISLTMLAFNLLGDGLRDAFDPRLRR</sequence>
<feature type="domain" description="ABC transmembrane type-1" evidence="8">
    <location>
        <begin position="115"/>
        <end position="304"/>
    </location>
</feature>
<comment type="similarity">
    <text evidence="7">Belongs to the binding-protein-dependent transport system permease family.</text>
</comment>
<gene>
    <name evidence="9" type="ORF">H9838_05350</name>
</gene>
<dbReference type="InterPro" id="IPR025966">
    <property type="entry name" value="OppC_N"/>
</dbReference>
<keyword evidence="4 7" id="KW-0812">Transmembrane</keyword>
<reference evidence="9" key="2">
    <citation type="submission" date="2021-04" db="EMBL/GenBank/DDBJ databases">
        <authorList>
            <person name="Gilroy R."/>
        </authorList>
    </citation>
    <scope>NUCLEOTIDE SEQUENCE</scope>
    <source>
        <strain evidence="9">1282</strain>
    </source>
</reference>
<evidence type="ECO:0000256" key="6">
    <source>
        <dbReference type="ARBA" id="ARBA00023136"/>
    </source>
</evidence>
<feature type="transmembrane region" description="Helical" evidence="7">
    <location>
        <begin position="286"/>
        <end position="307"/>
    </location>
</feature>
<keyword evidence="5 7" id="KW-1133">Transmembrane helix</keyword>
<reference evidence="9" key="1">
    <citation type="journal article" date="2021" name="PeerJ">
        <title>Extensive microbial diversity within the chicken gut microbiome revealed by metagenomics and culture.</title>
        <authorList>
            <person name="Gilroy R."/>
            <person name="Ravi A."/>
            <person name="Getino M."/>
            <person name="Pursley I."/>
            <person name="Horton D.L."/>
            <person name="Alikhan N.F."/>
            <person name="Baker D."/>
            <person name="Gharbi K."/>
            <person name="Hall N."/>
            <person name="Watson M."/>
            <person name="Adriaenssens E.M."/>
            <person name="Foster-Nyarko E."/>
            <person name="Jarju S."/>
            <person name="Secka A."/>
            <person name="Antonio M."/>
            <person name="Oren A."/>
            <person name="Chaudhuri R.R."/>
            <person name="La Ragione R."/>
            <person name="Hildebrand F."/>
            <person name="Pallen M.J."/>
        </authorList>
    </citation>
    <scope>NUCLEOTIDE SEQUENCE</scope>
    <source>
        <strain evidence="9">1282</strain>
    </source>
</reference>
<feature type="transmembrane region" description="Helical" evidence="7">
    <location>
        <begin position="150"/>
        <end position="172"/>
    </location>
</feature>
<evidence type="ECO:0000256" key="2">
    <source>
        <dbReference type="ARBA" id="ARBA00022448"/>
    </source>
</evidence>
<dbReference type="GO" id="GO:0005886">
    <property type="term" value="C:plasma membrane"/>
    <property type="evidence" value="ECO:0007669"/>
    <property type="project" value="UniProtKB-SubCell"/>
</dbReference>
<comment type="subcellular location">
    <subcellularLocation>
        <location evidence="1 7">Cell membrane</location>
        <topology evidence="1 7">Multi-pass membrane protein</topology>
    </subcellularLocation>
</comment>
<accession>A0A9D2BZW7</accession>
<keyword evidence="6 7" id="KW-0472">Membrane</keyword>
<evidence type="ECO:0000256" key="3">
    <source>
        <dbReference type="ARBA" id="ARBA00022475"/>
    </source>
</evidence>
<feature type="transmembrane region" description="Helical" evidence="7">
    <location>
        <begin position="117"/>
        <end position="138"/>
    </location>
</feature>
<dbReference type="GO" id="GO:0055085">
    <property type="term" value="P:transmembrane transport"/>
    <property type="evidence" value="ECO:0007669"/>
    <property type="project" value="InterPro"/>
</dbReference>
<dbReference type="PROSITE" id="PS50928">
    <property type="entry name" value="ABC_TM1"/>
    <property type="match status" value="1"/>
</dbReference>
<dbReference type="Pfam" id="PF00528">
    <property type="entry name" value="BPD_transp_1"/>
    <property type="match status" value="1"/>
</dbReference>
<feature type="transmembrane region" description="Helical" evidence="7">
    <location>
        <begin position="178"/>
        <end position="197"/>
    </location>
</feature>
<dbReference type="AlphaFoldDB" id="A0A9D2BZW7"/>
<evidence type="ECO:0000256" key="4">
    <source>
        <dbReference type="ARBA" id="ARBA00022692"/>
    </source>
</evidence>
<proteinExistence type="inferred from homology"/>
<evidence type="ECO:0000256" key="1">
    <source>
        <dbReference type="ARBA" id="ARBA00004651"/>
    </source>
</evidence>
<keyword evidence="3" id="KW-1003">Cell membrane</keyword>
<dbReference type="Pfam" id="PF12911">
    <property type="entry name" value="OppC_N"/>
    <property type="match status" value="1"/>
</dbReference>